<protein>
    <submittedName>
        <fullName evidence="1">Uncharacterized protein</fullName>
    </submittedName>
</protein>
<organism evidence="1">
    <name type="scientific">Eutreptiella gymnastica</name>
    <dbReference type="NCBI Taxonomy" id="73025"/>
    <lineage>
        <taxon>Eukaryota</taxon>
        <taxon>Discoba</taxon>
        <taxon>Euglenozoa</taxon>
        <taxon>Euglenida</taxon>
        <taxon>Spirocuta</taxon>
        <taxon>Euglenophyceae</taxon>
        <taxon>Eutreptiales</taxon>
        <taxon>Eutreptiaceae</taxon>
        <taxon>Eutreptiella</taxon>
    </lineage>
</organism>
<dbReference type="InterPro" id="IPR050209">
    <property type="entry name" value="Rab_GTPases_membrane_traffic"/>
</dbReference>
<dbReference type="GO" id="GO:0005525">
    <property type="term" value="F:GTP binding"/>
    <property type="evidence" value="ECO:0007669"/>
    <property type="project" value="InterPro"/>
</dbReference>
<dbReference type="InterPro" id="IPR027417">
    <property type="entry name" value="P-loop_NTPase"/>
</dbReference>
<dbReference type="PROSITE" id="PS51421">
    <property type="entry name" value="RAS"/>
    <property type="match status" value="1"/>
</dbReference>
<proteinExistence type="predicted"/>
<evidence type="ECO:0000313" key="1">
    <source>
        <dbReference type="EMBL" id="CAD9009874.1"/>
    </source>
</evidence>
<dbReference type="AlphaFoldDB" id="A0A7S1IF30"/>
<dbReference type="SUPFAM" id="SSF52540">
    <property type="entry name" value="P-loop containing nucleoside triphosphate hydrolases"/>
    <property type="match status" value="1"/>
</dbReference>
<dbReference type="PROSITE" id="PS51419">
    <property type="entry name" value="RAB"/>
    <property type="match status" value="1"/>
</dbReference>
<dbReference type="Pfam" id="PF00071">
    <property type="entry name" value="Ras"/>
    <property type="match status" value="1"/>
</dbReference>
<dbReference type="InterPro" id="IPR001806">
    <property type="entry name" value="Small_GTPase"/>
</dbReference>
<dbReference type="GO" id="GO:0003924">
    <property type="term" value="F:GTPase activity"/>
    <property type="evidence" value="ECO:0007669"/>
    <property type="project" value="InterPro"/>
</dbReference>
<gene>
    <name evidence="1" type="ORF">EGYM00392_LOCUS20969</name>
</gene>
<accession>A0A7S1IF30</accession>
<dbReference type="PANTHER" id="PTHR47979">
    <property type="entry name" value="DRAB11-RELATED"/>
    <property type="match status" value="1"/>
</dbReference>
<dbReference type="Gene3D" id="3.40.50.300">
    <property type="entry name" value="P-loop containing nucleotide triphosphate hydrolases"/>
    <property type="match status" value="1"/>
</dbReference>
<dbReference type="EMBL" id="HBGA01056933">
    <property type="protein sequence ID" value="CAD9009874.1"/>
    <property type="molecule type" value="Transcribed_RNA"/>
</dbReference>
<reference evidence="1" key="1">
    <citation type="submission" date="2021-01" db="EMBL/GenBank/DDBJ databases">
        <authorList>
            <person name="Corre E."/>
            <person name="Pelletier E."/>
            <person name="Niang G."/>
            <person name="Scheremetjew M."/>
            <person name="Finn R."/>
            <person name="Kale V."/>
            <person name="Holt S."/>
            <person name="Cochrane G."/>
            <person name="Meng A."/>
            <person name="Brown T."/>
            <person name="Cohen L."/>
        </authorList>
    </citation>
    <scope>NUCLEOTIDE SEQUENCE</scope>
    <source>
        <strain evidence="1">NIES-381</strain>
    </source>
</reference>
<dbReference type="SMART" id="SM00175">
    <property type="entry name" value="RAB"/>
    <property type="match status" value="1"/>
</dbReference>
<dbReference type="CDD" id="cd00154">
    <property type="entry name" value="Rab"/>
    <property type="match status" value="1"/>
</dbReference>
<name>A0A7S1IF30_9EUGL</name>
<sequence>MQDTVGMEKRGSSGIPRAYYRNAEVVLLVYDVTAPSTFELLPSYLSEIRKHGKMGVQVALIGNKSDLRRPGSVDLQYALAFARRVGIRWCFETSCLDGTGVQEAFAHVCANTAMQLEADKQIYAALRGGDKAKSNSFYLLHEDAGKKKKPCC</sequence>